<feature type="region of interest" description="Disordered" evidence="1">
    <location>
        <begin position="1"/>
        <end position="23"/>
    </location>
</feature>
<keyword evidence="3" id="KW-1185">Reference proteome</keyword>
<dbReference type="EMBL" id="WTPX01000167">
    <property type="protein sequence ID" value="NNJ27562.1"/>
    <property type="molecule type" value="Genomic_DNA"/>
</dbReference>
<feature type="compositionally biased region" description="Low complexity" evidence="1">
    <location>
        <begin position="7"/>
        <end position="18"/>
    </location>
</feature>
<evidence type="ECO:0000313" key="3">
    <source>
        <dbReference type="Proteomes" id="UP000609651"/>
    </source>
</evidence>
<reference evidence="2 3" key="1">
    <citation type="journal article" date="2020" name="Syst. Appl. Microbiol.">
        <title>Alienimonas chondri sp. nov., a novel planctomycete isolated from the biofilm of the red alga Chondrus crispus.</title>
        <authorList>
            <person name="Vitorino I."/>
            <person name="Albuquerque L."/>
            <person name="Wiegand S."/>
            <person name="Kallscheuer N."/>
            <person name="da Costa M.S."/>
            <person name="Lobo-da-Cunha A."/>
            <person name="Jogler C."/>
            <person name="Lage O.M."/>
        </authorList>
    </citation>
    <scope>NUCLEOTIDE SEQUENCE [LARGE SCALE GENOMIC DNA]</scope>
    <source>
        <strain evidence="2 3">LzC2</strain>
    </source>
</reference>
<evidence type="ECO:0000256" key="1">
    <source>
        <dbReference type="SAM" id="MobiDB-lite"/>
    </source>
</evidence>
<proteinExistence type="predicted"/>
<organism evidence="2 3">
    <name type="scientific">Alienimonas chondri</name>
    <dbReference type="NCBI Taxonomy" id="2681879"/>
    <lineage>
        <taxon>Bacteria</taxon>
        <taxon>Pseudomonadati</taxon>
        <taxon>Planctomycetota</taxon>
        <taxon>Planctomycetia</taxon>
        <taxon>Planctomycetales</taxon>
        <taxon>Planctomycetaceae</taxon>
        <taxon>Alienimonas</taxon>
    </lineage>
</organism>
<dbReference type="Proteomes" id="UP000609651">
    <property type="component" value="Unassembled WGS sequence"/>
</dbReference>
<accession>A0ABX1VIB0</accession>
<name>A0ABX1VIB0_9PLAN</name>
<evidence type="ECO:0000313" key="2">
    <source>
        <dbReference type="EMBL" id="NNJ27562.1"/>
    </source>
</evidence>
<gene>
    <name evidence="2" type="ORF">LzC2_36670</name>
</gene>
<sequence length="72" mass="8048">MRDRPEAIAAAGAAATESARQESRMTGIPLVFWKDGRCVWEDADGNEVPEPDWAKRFRETGEKPPVLHRRAG</sequence>
<protein>
    <submittedName>
        <fullName evidence="2">Uncharacterized protein</fullName>
    </submittedName>
</protein>
<comment type="caution">
    <text evidence="2">The sequence shown here is derived from an EMBL/GenBank/DDBJ whole genome shotgun (WGS) entry which is preliminary data.</text>
</comment>